<protein>
    <submittedName>
        <fullName evidence="2">YjgB family protein</fullName>
    </submittedName>
</protein>
<keyword evidence="3" id="KW-1185">Reference proteome</keyword>
<sequence length="199" mass="21472">MMKKHAAKTALMATAMAGVIGLGSFGAGQNLLPIHQVDAAAASTSTNDYAVKQAQKTLNSFYKPALKGQFPGAVSGLTVGQSTKQNVIKKIGEPTVPGKNTGAFDVYGAEMGNPGYAFAYQSNKIHEMRYFGTNVERQTNIGGITMKMLKQNWYAPSATTTFKNGKSTQTKLTYIRGNYKLEFVFNSSTDLDHINLLAK</sequence>
<feature type="signal peptide" evidence="1">
    <location>
        <begin position="1"/>
        <end position="17"/>
    </location>
</feature>
<reference evidence="2 3" key="1">
    <citation type="submission" date="2023-03" db="EMBL/GenBank/DDBJ databases">
        <title>Bacillus Genome Sequencing.</title>
        <authorList>
            <person name="Dunlap C."/>
        </authorList>
    </citation>
    <scope>NUCLEOTIDE SEQUENCE [LARGE SCALE GENOMIC DNA]</scope>
    <source>
        <strain evidence="2 3">NRS-52</strain>
    </source>
</reference>
<evidence type="ECO:0000313" key="2">
    <source>
        <dbReference type="EMBL" id="MED5018793.1"/>
    </source>
</evidence>
<dbReference type="InterPro" id="IPR025453">
    <property type="entry name" value="DUF4309"/>
</dbReference>
<dbReference type="Pfam" id="PF14172">
    <property type="entry name" value="DUF4309"/>
    <property type="match status" value="1"/>
</dbReference>
<dbReference type="RefSeq" id="WP_328279346.1">
    <property type="nucleotide sequence ID" value="NZ_JARTLD010000038.1"/>
</dbReference>
<accession>A0ABU6PV71</accession>
<evidence type="ECO:0000313" key="3">
    <source>
        <dbReference type="Proteomes" id="UP001343257"/>
    </source>
</evidence>
<proteinExistence type="predicted"/>
<dbReference type="Proteomes" id="UP001343257">
    <property type="component" value="Unassembled WGS sequence"/>
</dbReference>
<comment type="caution">
    <text evidence="2">The sequence shown here is derived from an EMBL/GenBank/DDBJ whole genome shotgun (WGS) entry which is preliminary data.</text>
</comment>
<feature type="chain" id="PRO_5046984512" evidence="1">
    <location>
        <begin position="18"/>
        <end position="199"/>
    </location>
</feature>
<name>A0ABU6PV71_9BACL</name>
<dbReference type="EMBL" id="JARTLD010000038">
    <property type="protein sequence ID" value="MED5018793.1"/>
    <property type="molecule type" value="Genomic_DNA"/>
</dbReference>
<organism evidence="2 3">
    <name type="scientific">Paenibacillus chibensis</name>
    <dbReference type="NCBI Taxonomy" id="59846"/>
    <lineage>
        <taxon>Bacteria</taxon>
        <taxon>Bacillati</taxon>
        <taxon>Bacillota</taxon>
        <taxon>Bacilli</taxon>
        <taxon>Bacillales</taxon>
        <taxon>Paenibacillaceae</taxon>
        <taxon>Paenibacillus</taxon>
    </lineage>
</organism>
<gene>
    <name evidence="2" type="ORF">P9847_15900</name>
</gene>
<keyword evidence="1" id="KW-0732">Signal</keyword>
<evidence type="ECO:0000256" key="1">
    <source>
        <dbReference type="SAM" id="SignalP"/>
    </source>
</evidence>